<dbReference type="GO" id="GO:0046872">
    <property type="term" value="F:metal ion binding"/>
    <property type="evidence" value="ECO:0007669"/>
    <property type="project" value="UniProtKB-KW"/>
</dbReference>
<accession>A0A1G5PZL7</accession>
<evidence type="ECO:0000256" key="6">
    <source>
        <dbReference type="ARBA" id="ARBA00023004"/>
    </source>
</evidence>
<sequence>MTDNSNNAARRAFIKTVAVFPIAAAVGFAGRAVAAPVSEEDPTARSLEYTRESGVDGQSCSNCALYQGGDAPEGDCPLFPGDQVVASGWCKSWAPKS</sequence>
<gene>
    <name evidence="11" type="ORF">SAMN03097708_01008</name>
</gene>
<dbReference type="PROSITE" id="PS51318">
    <property type="entry name" value="TAT"/>
    <property type="match status" value="1"/>
</dbReference>
<dbReference type="EMBL" id="FMWD01000003">
    <property type="protein sequence ID" value="SCZ54670.1"/>
    <property type="molecule type" value="Genomic_DNA"/>
</dbReference>
<keyword evidence="12" id="KW-1185">Reference proteome</keyword>
<keyword evidence="7 8" id="KW-0411">Iron-sulfur</keyword>
<keyword evidence="3 8" id="KW-0004">4Fe-4S</keyword>
<evidence type="ECO:0000256" key="2">
    <source>
        <dbReference type="ARBA" id="ARBA00022448"/>
    </source>
</evidence>
<feature type="signal peptide" evidence="9">
    <location>
        <begin position="1"/>
        <end position="34"/>
    </location>
</feature>
<keyword evidence="2 8" id="KW-0813">Transport</keyword>
<evidence type="ECO:0000259" key="10">
    <source>
        <dbReference type="PROSITE" id="PS51373"/>
    </source>
</evidence>
<protein>
    <recommendedName>
        <fullName evidence="8">High-potential iron-sulfur protein</fullName>
        <shortName evidence="8">HiPIP</shortName>
    </recommendedName>
</protein>
<dbReference type="Proteomes" id="UP000199648">
    <property type="component" value="Unassembled WGS sequence"/>
</dbReference>
<keyword evidence="4 8" id="KW-0479">Metal-binding</keyword>
<dbReference type="PROSITE" id="PS51373">
    <property type="entry name" value="HIPIP"/>
    <property type="match status" value="1"/>
</dbReference>
<dbReference type="RefSeq" id="WP_092993407.1">
    <property type="nucleotide sequence ID" value="NZ_FMWD01000003.1"/>
</dbReference>
<evidence type="ECO:0000256" key="1">
    <source>
        <dbReference type="ARBA" id="ARBA00002137"/>
    </source>
</evidence>
<organism evidence="11 12">
    <name type="scientific">Thiohalomonas denitrificans</name>
    <dbReference type="NCBI Taxonomy" id="415747"/>
    <lineage>
        <taxon>Bacteria</taxon>
        <taxon>Pseudomonadati</taxon>
        <taxon>Pseudomonadota</taxon>
        <taxon>Gammaproteobacteria</taxon>
        <taxon>Thiohalomonadales</taxon>
        <taxon>Thiohalomonadaceae</taxon>
        <taxon>Thiohalomonas</taxon>
    </lineage>
</organism>
<dbReference type="OrthoDB" id="5298540at2"/>
<reference evidence="11 12" key="1">
    <citation type="submission" date="2016-10" db="EMBL/GenBank/DDBJ databases">
        <authorList>
            <person name="de Groot N.N."/>
        </authorList>
    </citation>
    <scope>NUCLEOTIDE SEQUENCE [LARGE SCALE GENOMIC DNA]</scope>
    <source>
        <strain evidence="11 12">HLD2</strain>
    </source>
</reference>
<dbReference type="AlphaFoldDB" id="A0A1G5PZL7"/>
<comment type="subunit">
    <text evidence="8">Homodimer.</text>
</comment>
<dbReference type="GO" id="GO:0019646">
    <property type="term" value="P:aerobic electron transport chain"/>
    <property type="evidence" value="ECO:0007669"/>
    <property type="project" value="InterPro"/>
</dbReference>
<evidence type="ECO:0000256" key="4">
    <source>
        <dbReference type="ARBA" id="ARBA00022723"/>
    </source>
</evidence>
<dbReference type="InterPro" id="IPR000170">
    <property type="entry name" value="High_potential_FeS_prot"/>
</dbReference>
<evidence type="ECO:0000313" key="11">
    <source>
        <dbReference type="EMBL" id="SCZ54670.1"/>
    </source>
</evidence>
<evidence type="ECO:0000256" key="8">
    <source>
        <dbReference type="RuleBase" id="RU000620"/>
    </source>
</evidence>
<evidence type="ECO:0000313" key="12">
    <source>
        <dbReference type="Proteomes" id="UP000199648"/>
    </source>
</evidence>
<comment type="similarity">
    <text evidence="8">Belongs to the high-potential iron-sulfur protein (HiPIP) family.</text>
</comment>
<dbReference type="SUPFAM" id="SSF57652">
    <property type="entry name" value="HIPIP (high potential iron protein)"/>
    <property type="match status" value="1"/>
</dbReference>
<keyword evidence="9" id="KW-0732">Signal</keyword>
<keyword evidence="6 8" id="KW-0408">Iron</keyword>
<dbReference type="STRING" id="415747.SAMN03097708_01008"/>
<dbReference type="GO" id="GO:0051539">
    <property type="term" value="F:4 iron, 4 sulfur cluster binding"/>
    <property type="evidence" value="ECO:0007669"/>
    <property type="project" value="UniProtKB-KW"/>
</dbReference>
<name>A0A1G5PZL7_9GAMM</name>
<evidence type="ECO:0000256" key="5">
    <source>
        <dbReference type="ARBA" id="ARBA00022982"/>
    </source>
</evidence>
<dbReference type="Pfam" id="PF01355">
    <property type="entry name" value="HIPIP"/>
    <property type="match status" value="1"/>
</dbReference>
<dbReference type="InterPro" id="IPR006311">
    <property type="entry name" value="TAT_signal"/>
</dbReference>
<evidence type="ECO:0000256" key="3">
    <source>
        <dbReference type="ARBA" id="ARBA00022485"/>
    </source>
</evidence>
<evidence type="ECO:0000256" key="9">
    <source>
        <dbReference type="SAM" id="SignalP"/>
    </source>
</evidence>
<dbReference type="GO" id="GO:0009055">
    <property type="term" value="F:electron transfer activity"/>
    <property type="evidence" value="ECO:0007669"/>
    <property type="project" value="InterPro"/>
</dbReference>
<feature type="chain" id="PRO_5011763557" description="High-potential iron-sulfur protein" evidence="9">
    <location>
        <begin position="35"/>
        <end position="97"/>
    </location>
</feature>
<feature type="domain" description="High potential iron-sulfur proteins family profile" evidence="10">
    <location>
        <begin position="31"/>
        <end position="97"/>
    </location>
</feature>
<evidence type="ECO:0000256" key="7">
    <source>
        <dbReference type="ARBA" id="ARBA00023014"/>
    </source>
</evidence>
<comment type="function">
    <text evidence="1 8">Specific class of high-redox-potential 4Fe-4S ferredoxins. Functions in anaerobic electron transport in most purple and in some other photosynthetic bacteria and in at least one genus (Paracoccus) of halophilic, denitrifying bacteria.</text>
</comment>
<dbReference type="Gene3D" id="4.10.490.10">
    <property type="entry name" value="High potential iron-sulphur protein"/>
    <property type="match status" value="1"/>
</dbReference>
<keyword evidence="5 8" id="KW-0249">Electron transport</keyword>
<proteinExistence type="inferred from homology"/>
<dbReference type="InterPro" id="IPR036369">
    <property type="entry name" value="HIPIP_sf"/>
</dbReference>